<accession>A0ABS0VWY2</accession>
<protein>
    <submittedName>
        <fullName evidence="2">LGFP repeat-containing protein</fullName>
    </submittedName>
</protein>
<proteinExistence type="predicted"/>
<comment type="caution">
    <text evidence="2">The sequence shown here is derived from an EMBL/GenBank/DDBJ whole genome shotgun (WGS) entry which is preliminary data.</text>
</comment>
<evidence type="ECO:0000313" key="2">
    <source>
        <dbReference type="EMBL" id="MBI9001288.1"/>
    </source>
</evidence>
<dbReference type="InterPro" id="IPR013207">
    <property type="entry name" value="LGFP"/>
</dbReference>
<evidence type="ECO:0000313" key="3">
    <source>
        <dbReference type="Proteomes" id="UP000625574"/>
    </source>
</evidence>
<feature type="region of interest" description="Disordered" evidence="1">
    <location>
        <begin position="328"/>
        <end position="353"/>
    </location>
</feature>
<reference evidence="2 3" key="1">
    <citation type="submission" date="2020-12" db="EMBL/GenBank/DDBJ databases">
        <title>Genome public.</title>
        <authorList>
            <person name="Sun Q."/>
        </authorList>
    </citation>
    <scope>NUCLEOTIDE SEQUENCE [LARGE SCALE GENOMIC DNA]</scope>
    <source>
        <strain evidence="2 3">CCM 8864</strain>
    </source>
</reference>
<dbReference type="Pfam" id="PF08310">
    <property type="entry name" value="LGFP"/>
    <property type="match status" value="4"/>
</dbReference>
<organism evidence="2 3">
    <name type="scientific">Corynebacterium marambiense</name>
    <dbReference type="NCBI Taxonomy" id="2765364"/>
    <lineage>
        <taxon>Bacteria</taxon>
        <taxon>Bacillati</taxon>
        <taxon>Actinomycetota</taxon>
        <taxon>Actinomycetes</taxon>
        <taxon>Mycobacteriales</taxon>
        <taxon>Corynebacteriaceae</taxon>
        <taxon>Corynebacterium</taxon>
    </lineage>
</organism>
<dbReference type="EMBL" id="JAEIOT010000011">
    <property type="protein sequence ID" value="MBI9001288.1"/>
    <property type="molecule type" value="Genomic_DNA"/>
</dbReference>
<sequence length="503" mass="55387">MRSDAVELPEGVTKGQADQIEIEEGRRNVQPQMLAATGCQTVWPTGFQVCGAILDAYREIGGTLSWLGPPKSNELTNPDGVGKRSEFYGGSIYWHPDTGAHAVTLDGMRQWGTLKWESGPLGYPTSSPIDTNVPLTQMQKFTGGDNYYNPLTGGAVWGDIKQRYDELGGSHHAIGIPITNEMSNGDRYRYNNFSNGTISWRNDRQTRFMYLATKKVWDALGRETGKLGWPTTHELAYVPGVAHHVDFGMNATILWGAAVGARELTGGIVTLWNQLGGIDGLGLPHISSTSFEDSVMQRFEKGAAWATEDGIAHMGGVVDGTIRSQQIEEVPTEKDAPESAGLRSASRSGTGDIIYPKNPGVDPHFLIRRGYWDPQDLPGVGFGADKAKYKHGVTRWDMVEAANTSETSTYFSPTESGAEGWETKVFFKACSFGKCEEYADPVILRHIYLAENREWFKGVPGRNASDDTADLGLVNAFCGQDDKIVVNFCPERMRETKRFGRFF</sequence>
<name>A0ABS0VWY2_9CORY</name>
<evidence type="ECO:0000256" key="1">
    <source>
        <dbReference type="SAM" id="MobiDB-lite"/>
    </source>
</evidence>
<dbReference type="Proteomes" id="UP000625574">
    <property type="component" value="Unassembled WGS sequence"/>
</dbReference>
<gene>
    <name evidence="2" type="ORF">JDV76_09970</name>
</gene>
<keyword evidence="3" id="KW-1185">Reference proteome</keyword>